<name>A0A813YV07_9BILA</name>
<dbReference type="EMBL" id="CAJOAX010002548">
    <property type="protein sequence ID" value="CAF3803976.1"/>
    <property type="molecule type" value="Genomic_DNA"/>
</dbReference>
<evidence type="ECO:0000256" key="1">
    <source>
        <dbReference type="ARBA" id="ARBA00022598"/>
    </source>
</evidence>
<dbReference type="SUPFAM" id="SSF56801">
    <property type="entry name" value="Acetyl-CoA synthetase-like"/>
    <property type="match status" value="1"/>
</dbReference>
<dbReference type="GO" id="GO:0004467">
    <property type="term" value="F:long-chain fatty acid-CoA ligase activity"/>
    <property type="evidence" value="ECO:0007669"/>
    <property type="project" value="TreeGrafter"/>
</dbReference>
<sequence length="94" mass="10826">MDEAAKNKLKRFLVNRALCKEESSFRSRIIFRKVKQLYGENVSVIVSASAPLSRDALHFLRIAMDIPIYEIFGQTESSDVCSRNQTDRCAWNEL</sequence>
<evidence type="ECO:0000313" key="6">
    <source>
        <dbReference type="EMBL" id="CAF3803976.1"/>
    </source>
</evidence>
<reference evidence="5" key="1">
    <citation type="submission" date="2021-02" db="EMBL/GenBank/DDBJ databases">
        <authorList>
            <person name="Nowell W R."/>
        </authorList>
    </citation>
    <scope>NUCLEOTIDE SEQUENCE</scope>
</reference>
<evidence type="ECO:0000313" key="7">
    <source>
        <dbReference type="EMBL" id="CAF3830465.1"/>
    </source>
</evidence>
<evidence type="ECO:0000313" key="5">
    <source>
        <dbReference type="EMBL" id="CAF0889468.1"/>
    </source>
</evidence>
<proteinExistence type="predicted"/>
<comment type="caution">
    <text evidence="5">The sequence shown here is derived from an EMBL/GenBank/DDBJ whole genome shotgun (WGS) entry which is preliminary data.</text>
</comment>
<evidence type="ECO:0000313" key="4">
    <source>
        <dbReference type="EMBL" id="CAF0825484.1"/>
    </source>
</evidence>
<dbReference type="EMBL" id="CAJOBE010002566">
    <property type="protein sequence ID" value="CAF3830465.1"/>
    <property type="molecule type" value="Genomic_DNA"/>
</dbReference>
<dbReference type="OrthoDB" id="1700726at2759"/>
<dbReference type="AlphaFoldDB" id="A0A813YV07"/>
<keyword evidence="2" id="KW-0547">Nucleotide-binding</keyword>
<dbReference type="GO" id="GO:0005783">
    <property type="term" value="C:endoplasmic reticulum"/>
    <property type="evidence" value="ECO:0007669"/>
    <property type="project" value="TreeGrafter"/>
</dbReference>
<dbReference type="Proteomes" id="UP000663889">
    <property type="component" value="Unassembled WGS sequence"/>
</dbReference>
<dbReference type="PANTHER" id="PTHR43272">
    <property type="entry name" value="LONG-CHAIN-FATTY-ACID--COA LIGASE"/>
    <property type="match status" value="1"/>
</dbReference>
<keyword evidence="1" id="KW-0436">Ligase</keyword>
<organism evidence="5 8">
    <name type="scientific">Rotaria sordida</name>
    <dbReference type="NCBI Taxonomy" id="392033"/>
    <lineage>
        <taxon>Eukaryota</taxon>
        <taxon>Metazoa</taxon>
        <taxon>Spiralia</taxon>
        <taxon>Gnathifera</taxon>
        <taxon>Rotifera</taxon>
        <taxon>Eurotatoria</taxon>
        <taxon>Bdelloidea</taxon>
        <taxon>Philodinida</taxon>
        <taxon>Philodinidae</taxon>
        <taxon>Rotaria</taxon>
    </lineage>
</organism>
<protein>
    <submittedName>
        <fullName evidence="5">Uncharacterized protein</fullName>
    </submittedName>
</protein>
<dbReference type="Proteomes" id="UP000663823">
    <property type="component" value="Unassembled WGS sequence"/>
</dbReference>
<accession>A0A813YV07</accession>
<gene>
    <name evidence="7" type="ORF">FNK824_LOCUS16721</name>
    <name evidence="6" type="ORF">OTI717_LOCUS18439</name>
    <name evidence="4" type="ORF">RFH988_LOCUS5159</name>
    <name evidence="5" type="ORF">SEV965_LOCUS5055</name>
</gene>
<dbReference type="PANTHER" id="PTHR43272:SF33">
    <property type="entry name" value="AMP-BINDING DOMAIN-CONTAINING PROTEIN-RELATED"/>
    <property type="match status" value="1"/>
</dbReference>
<keyword evidence="3" id="KW-0067">ATP-binding</keyword>
<dbReference type="GO" id="GO:0016020">
    <property type="term" value="C:membrane"/>
    <property type="evidence" value="ECO:0007669"/>
    <property type="project" value="TreeGrafter"/>
</dbReference>
<dbReference type="EMBL" id="CAJNOU010000151">
    <property type="protein sequence ID" value="CAF0889468.1"/>
    <property type="molecule type" value="Genomic_DNA"/>
</dbReference>
<dbReference type="GO" id="GO:0005524">
    <property type="term" value="F:ATP binding"/>
    <property type="evidence" value="ECO:0007669"/>
    <property type="project" value="UniProtKB-KW"/>
</dbReference>
<dbReference type="Proteomes" id="UP000663874">
    <property type="component" value="Unassembled WGS sequence"/>
</dbReference>
<dbReference type="EMBL" id="CAJNOO010000143">
    <property type="protein sequence ID" value="CAF0825484.1"/>
    <property type="molecule type" value="Genomic_DNA"/>
</dbReference>
<evidence type="ECO:0000313" key="8">
    <source>
        <dbReference type="Proteomes" id="UP000663889"/>
    </source>
</evidence>
<dbReference type="Proteomes" id="UP000663882">
    <property type="component" value="Unassembled WGS sequence"/>
</dbReference>
<evidence type="ECO:0000256" key="2">
    <source>
        <dbReference type="ARBA" id="ARBA00022741"/>
    </source>
</evidence>
<evidence type="ECO:0000256" key="3">
    <source>
        <dbReference type="ARBA" id="ARBA00022840"/>
    </source>
</evidence>